<dbReference type="Proteomes" id="UP001140510">
    <property type="component" value="Unassembled WGS sequence"/>
</dbReference>
<name>A0A9W9D4W1_9PLEO</name>
<keyword evidence="2" id="KW-1185">Reference proteome</keyword>
<reference evidence="1" key="1">
    <citation type="submission" date="2022-10" db="EMBL/GenBank/DDBJ databases">
        <title>Tapping the CABI collections for fungal endophytes: first genome assemblies for Collariella, Neodidymelliopsis, Ascochyta clinopodiicola, Didymella pomorum, Didymosphaeria variabile, Neocosmospora piperis and Neocucurbitaria cava.</title>
        <authorList>
            <person name="Hill R."/>
        </authorList>
    </citation>
    <scope>NUCLEOTIDE SEQUENCE</scope>
    <source>
        <strain evidence="1">IMI 355091</strain>
    </source>
</reference>
<evidence type="ECO:0000313" key="2">
    <source>
        <dbReference type="Proteomes" id="UP001140510"/>
    </source>
</evidence>
<evidence type="ECO:0000313" key="1">
    <source>
        <dbReference type="EMBL" id="KAJ4400928.1"/>
    </source>
</evidence>
<comment type="caution">
    <text evidence="1">The sequence shown here is derived from an EMBL/GenBank/DDBJ whole genome shotgun (WGS) entry which is preliminary data.</text>
</comment>
<proteinExistence type="predicted"/>
<dbReference type="AlphaFoldDB" id="A0A9W9D4W1"/>
<protein>
    <submittedName>
        <fullName evidence="1">Uncharacterized protein</fullName>
    </submittedName>
</protein>
<dbReference type="EMBL" id="JAPEVA010000081">
    <property type="protein sequence ID" value="KAJ4400928.1"/>
    <property type="molecule type" value="Genomic_DNA"/>
</dbReference>
<gene>
    <name evidence="1" type="ORF">N0V91_008307</name>
</gene>
<organism evidence="1 2">
    <name type="scientific">Didymella pomorum</name>
    <dbReference type="NCBI Taxonomy" id="749634"/>
    <lineage>
        <taxon>Eukaryota</taxon>
        <taxon>Fungi</taxon>
        <taxon>Dikarya</taxon>
        <taxon>Ascomycota</taxon>
        <taxon>Pezizomycotina</taxon>
        <taxon>Dothideomycetes</taxon>
        <taxon>Pleosporomycetidae</taxon>
        <taxon>Pleosporales</taxon>
        <taxon>Pleosporineae</taxon>
        <taxon>Didymellaceae</taxon>
        <taxon>Didymella</taxon>
    </lineage>
</organism>
<accession>A0A9W9D4W1</accession>
<dbReference type="OrthoDB" id="3924921at2759"/>
<sequence length="234" mass="26338">MSNPRGPYVTAQIHTPNPTLDLSGSPPFRLILTLTLHASRPILIYTHDTFLDPRTALHQGGISFSNLQSGTTVDLPTFHVNCGPGPYRPRDKRRFKRLEPGRERRVEIPFGSLQPALSEKGEKERRFDVCFWLQTGNFKTGETYSAVLPSDQTVTWWRWAGEGDGEGTETSSWTAWVAFLWRRLCGWRAVNRNCHDNGGVPVLPDEEQMPILVLEGKRQVGFVCVGEHMGPVVV</sequence>